<dbReference type="GO" id="GO:0022857">
    <property type="term" value="F:transmembrane transporter activity"/>
    <property type="evidence" value="ECO:0007669"/>
    <property type="project" value="InterPro"/>
</dbReference>
<accession>Q0W7K6</accession>
<name>Q0W7K6_METAR</name>
<dbReference type="RefSeq" id="WP_012036860.1">
    <property type="nucleotide sequence ID" value="NC_009464.1"/>
</dbReference>
<proteinExistence type="predicted"/>
<gene>
    <name evidence="7" type="ORF">RCIX141</name>
</gene>
<dbReference type="InterPro" id="IPR005829">
    <property type="entry name" value="Sugar_transporter_CS"/>
</dbReference>
<feature type="domain" description="Major facilitator superfamily (MFS) profile" evidence="6">
    <location>
        <begin position="1"/>
        <end position="393"/>
    </location>
</feature>
<keyword evidence="3 5" id="KW-1133">Transmembrane helix</keyword>
<evidence type="ECO:0000256" key="5">
    <source>
        <dbReference type="SAM" id="Phobius"/>
    </source>
</evidence>
<dbReference type="eggNOG" id="arCOG00132">
    <property type="taxonomic scope" value="Archaea"/>
</dbReference>
<feature type="transmembrane region" description="Helical" evidence="5">
    <location>
        <begin position="305"/>
        <end position="322"/>
    </location>
</feature>
<evidence type="ECO:0000259" key="6">
    <source>
        <dbReference type="PROSITE" id="PS50850"/>
    </source>
</evidence>
<dbReference type="Gene3D" id="1.20.1250.20">
    <property type="entry name" value="MFS general substrate transporter like domains"/>
    <property type="match status" value="1"/>
</dbReference>
<feature type="transmembrane region" description="Helical" evidence="5">
    <location>
        <begin position="12"/>
        <end position="31"/>
    </location>
</feature>
<dbReference type="PROSITE" id="PS00216">
    <property type="entry name" value="SUGAR_TRANSPORT_1"/>
    <property type="match status" value="1"/>
</dbReference>
<dbReference type="GeneID" id="5145009"/>
<feature type="transmembrane region" description="Helical" evidence="5">
    <location>
        <begin position="207"/>
        <end position="230"/>
    </location>
</feature>
<dbReference type="PROSITE" id="PS50850">
    <property type="entry name" value="MFS"/>
    <property type="match status" value="1"/>
</dbReference>
<keyword evidence="2 5" id="KW-0812">Transmembrane</keyword>
<feature type="transmembrane region" description="Helical" evidence="5">
    <location>
        <begin position="51"/>
        <end position="69"/>
    </location>
</feature>
<feature type="transmembrane region" description="Helical" evidence="5">
    <location>
        <begin position="367"/>
        <end position="386"/>
    </location>
</feature>
<protein>
    <submittedName>
        <fullName evidence="7">Permease (Major facilitator superfamily)</fullName>
    </submittedName>
</protein>
<dbReference type="InterPro" id="IPR036259">
    <property type="entry name" value="MFS_trans_sf"/>
</dbReference>
<evidence type="ECO:0000256" key="1">
    <source>
        <dbReference type="ARBA" id="ARBA00004141"/>
    </source>
</evidence>
<feature type="transmembrane region" description="Helical" evidence="5">
    <location>
        <begin position="281"/>
        <end position="299"/>
    </location>
</feature>
<evidence type="ECO:0000313" key="8">
    <source>
        <dbReference type="Proteomes" id="UP000000663"/>
    </source>
</evidence>
<dbReference type="Proteomes" id="UP000000663">
    <property type="component" value="Chromosome"/>
</dbReference>
<keyword evidence="8" id="KW-1185">Reference proteome</keyword>
<feature type="transmembrane region" description="Helical" evidence="5">
    <location>
        <begin position="166"/>
        <end position="186"/>
    </location>
</feature>
<dbReference type="KEGG" id="rci:RCIX141"/>
<sequence>MTDSLDRIRLNIKLNYVYTALMNCTLDRAIWMLFLSLRGMSLLEIGLIESVYQLAMLLFGIPAGAISDILGRKTSLIIAAIARIAGYTLILFSHSFAGFALGFAVNALAMVLYSSASESFTYDTCKQTGQQVSYRQVYGNVLAVTFIAAAAGIAAGGFIANVSYDWVYYATIGILLCALIPALLFTETRKRADGSRRPRLRELLTRSVTLIAGNPVILYLLVISAAITVIDQTIYMYSQKYFEAMAIPVYFIGLILSADSIFAALGARYAHVLERFSNRDIVIIVPAVILAMYLLFAVVDSPVVVLFLWIATIFVVGFWPILSDLINKRVPSENRATVLSMKAQMNSIAVMIVFPIVGFIAERTSMSLAFIWLIVSIMPLIAYSVMKIRKVAF</sequence>
<reference evidence="7 8" key="1">
    <citation type="journal article" date="2006" name="Science">
        <title>Genome of rice cluster I archaea -- the key methane producers in the rice rhizosphere.</title>
        <authorList>
            <person name="Erkel C."/>
            <person name="Kube M."/>
            <person name="Reinhardt R."/>
            <person name="Liesack W."/>
        </authorList>
    </citation>
    <scope>NUCLEOTIDE SEQUENCE [LARGE SCALE GENOMIC DNA]</scope>
    <source>
        <strain evidence="8">DSM 22066 / NBRC 105507 / MRE50</strain>
    </source>
</reference>
<evidence type="ECO:0000256" key="3">
    <source>
        <dbReference type="ARBA" id="ARBA00022989"/>
    </source>
</evidence>
<dbReference type="Pfam" id="PF07690">
    <property type="entry name" value="MFS_1"/>
    <property type="match status" value="1"/>
</dbReference>
<organism evidence="7 8">
    <name type="scientific">Methanocella arvoryzae (strain DSM 22066 / NBRC 105507 / MRE50)</name>
    <dbReference type="NCBI Taxonomy" id="351160"/>
    <lineage>
        <taxon>Archaea</taxon>
        <taxon>Methanobacteriati</taxon>
        <taxon>Methanobacteriota</taxon>
        <taxon>Stenosarchaea group</taxon>
        <taxon>Methanomicrobia</taxon>
        <taxon>Methanocellales</taxon>
        <taxon>Methanocellaceae</taxon>
        <taxon>Methanocella</taxon>
    </lineage>
</organism>
<evidence type="ECO:0000256" key="4">
    <source>
        <dbReference type="ARBA" id="ARBA00023136"/>
    </source>
</evidence>
<keyword evidence="4 5" id="KW-0472">Membrane</keyword>
<comment type="subcellular location">
    <subcellularLocation>
        <location evidence="1">Membrane</location>
        <topology evidence="1">Multi-pass membrane protein</topology>
    </subcellularLocation>
</comment>
<dbReference type="AlphaFoldDB" id="Q0W7K6"/>
<dbReference type="PANTHER" id="PTHR23530:SF1">
    <property type="entry name" value="PERMEASE, MAJOR FACILITATOR SUPERFAMILY-RELATED"/>
    <property type="match status" value="1"/>
</dbReference>
<dbReference type="GO" id="GO:0016020">
    <property type="term" value="C:membrane"/>
    <property type="evidence" value="ECO:0007669"/>
    <property type="project" value="UniProtKB-SubCell"/>
</dbReference>
<dbReference type="OrthoDB" id="85689at2157"/>
<evidence type="ECO:0000256" key="2">
    <source>
        <dbReference type="ARBA" id="ARBA00022692"/>
    </source>
</evidence>
<feature type="transmembrane region" description="Helical" evidence="5">
    <location>
        <begin position="250"/>
        <end position="269"/>
    </location>
</feature>
<dbReference type="InterPro" id="IPR020846">
    <property type="entry name" value="MFS_dom"/>
</dbReference>
<dbReference type="PANTHER" id="PTHR23530">
    <property type="entry name" value="TRANSPORT PROTEIN-RELATED"/>
    <property type="match status" value="1"/>
</dbReference>
<dbReference type="EMBL" id="AM114193">
    <property type="protein sequence ID" value="CAJ35637.1"/>
    <property type="molecule type" value="Genomic_DNA"/>
</dbReference>
<dbReference type="SUPFAM" id="SSF103473">
    <property type="entry name" value="MFS general substrate transporter"/>
    <property type="match status" value="1"/>
</dbReference>
<dbReference type="InterPro" id="IPR053160">
    <property type="entry name" value="MFS_DHA3_Transporter"/>
</dbReference>
<feature type="transmembrane region" description="Helical" evidence="5">
    <location>
        <begin position="99"/>
        <end position="116"/>
    </location>
</feature>
<feature type="transmembrane region" description="Helical" evidence="5">
    <location>
        <begin position="343"/>
        <end position="361"/>
    </location>
</feature>
<evidence type="ECO:0000313" key="7">
    <source>
        <dbReference type="EMBL" id="CAJ35637.1"/>
    </source>
</evidence>
<feature type="transmembrane region" description="Helical" evidence="5">
    <location>
        <begin position="76"/>
        <end position="93"/>
    </location>
</feature>
<dbReference type="InterPro" id="IPR011701">
    <property type="entry name" value="MFS"/>
</dbReference>
<feature type="transmembrane region" description="Helical" evidence="5">
    <location>
        <begin position="137"/>
        <end position="160"/>
    </location>
</feature>